<keyword evidence="3" id="KW-1185">Reference proteome</keyword>
<feature type="domain" description="Beta-ketoacyl-[acyl-carrier-protein] synthase III N-terminal" evidence="1">
    <location>
        <begin position="86"/>
        <end position="161"/>
    </location>
</feature>
<evidence type="ECO:0000259" key="1">
    <source>
        <dbReference type="Pfam" id="PF08545"/>
    </source>
</evidence>
<dbReference type="Proteomes" id="UP000310353">
    <property type="component" value="Unassembled WGS sequence"/>
</dbReference>
<evidence type="ECO:0000313" key="3">
    <source>
        <dbReference type="Proteomes" id="UP000310353"/>
    </source>
</evidence>
<organism evidence="2 3">
    <name type="scientific">Campylobacter aviculae</name>
    <dbReference type="NCBI Taxonomy" id="2510190"/>
    <lineage>
        <taxon>Bacteria</taxon>
        <taxon>Pseudomonadati</taxon>
        <taxon>Campylobacterota</taxon>
        <taxon>Epsilonproteobacteria</taxon>
        <taxon>Campylobacterales</taxon>
        <taxon>Campylobacteraceae</taxon>
        <taxon>Campylobacter</taxon>
    </lineage>
</organism>
<protein>
    <submittedName>
        <fullName evidence="2">3-oxoacyl-ACP synthase</fullName>
    </submittedName>
</protein>
<dbReference type="GO" id="GO:0004315">
    <property type="term" value="F:3-oxoacyl-[acyl-carrier-protein] synthase activity"/>
    <property type="evidence" value="ECO:0007669"/>
    <property type="project" value="InterPro"/>
</dbReference>
<dbReference type="OrthoDB" id="9815506at2"/>
<dbReference type="AlphaFoldDB" id="A0A4U7BM94"/>
<dbReference type="Gene3D" id="3.40.47.10">
    <property type="match status" value="1"/>
</dbReference>
<dbReference type="SUPFAM" id="SSF53901">
    <property type="entry name" value="Thiolase-like"/>
    <property type="match status" value="2"/>
</dbReference>
<proteinExistence type="predicted"/>
<dbReference type="GO" id="GO:0044550">
    <property type="term" value="P:secondary metabolite biosynthetic process"/>
    <property type="evidence" value="ECO:0007669"/>
    <property type="project" value="TreeGrafter"/>
</dbReference>
<dbReference type="Pfam" id="PF08545">
    <property type="entry name" value="ACP_syn_III"/>
    <property type="match status" value="1"/>
</dbReference>
<evidence type="ECO:0000313" key="2">
    <source>
        <dbReference type="EMBL" id="TKX32839.1"/>
    </source>
</evidence>
<dbReference type="PANTHER" id="PTHR34069">
    <property type="entry name" value="3-OXOACYL-[ACYL-CARRIER-PROTEIN] SYNTHASE 3"/>
    <property type="match status" value="1"/>
</dbReference>
<reference evidence="2 3" key="1">
    <citation type="submission" date="2018-05" db="EMBL/GenBank/DDBJ databases">
        <title>Novel Campyloabacter and Helicobacter Species and Strains.</title>
        <authorList>
            <person name="Mannion A.J."/>
            <person name="Shen Z."/>
            <person name="Fox J.G."/>
        </authorList>
    </citation>
    <scope>NUCLEOTIDE SEQUENCE [LARGE SCALE GENOMIC DNA]</scope>
    <source>
        <strain evidence="3">MIT17-670</strain>
    </source>
</reference>
<comment type="caution">
    <text evidence="2">The sequence shown here is derived from an EMBL/GenBank/DDBJ whole genome shotgun (WGS) entry which is preliminary data.</text>
</comment>
<gene>
    <name evidence="2" type="ORF">CQA76_02480</name>
</gene>
<sequence>MCGLTQTKFNLFQKTCNFSSHYIANENTFASDLAIEALDTLLKNDVLSKEELDVIFLATHTPDFFAPQTSSIIHKKLNLNKKTICIDTTAFCSGFLQTLMQAFLMLDNPNIHKIVILTSLVKSKKIDIKNDKISYLTHSDCACAILIEKSQDTSQKTFFSQNIYSQYALEETLPLNAYNTNFNEYLYINNGLFFDFASKNYPEFFDDFFEYFDIDKTQIANFFFHTPNEFFLQKMLENLCLNNFPCFHQVFRTYGDCKISNLPIELCLYKQNDKIGTASQKKGGGE</sequence>
<dbReference type="InterPro" id="IPR013751">
    <property type="entry name" value="ACP_syn_III_N"/>
</dbReference>
<dbReference type="PANTHER" id="PTHR34069:SF2">
    <property type="entry name" value="BETA-KETOACYL-[ACYL-CARRIER-PROTEIN] SYNTHASE III"/>
    <property type="match status" value="1"/>
</dbReference>
<accession>A0A4U7BM94</accession>
<dbReference type="GO" id="GO:0006633">
    <property type="term" value="P:fatty acid biosynthetic process"/>
    <property type="evidence" value="ECO:0007669"/>
    <property type="project" value="InterPro"/>
</dbReference>
<dbReference type="EMBL" id="NXMA01000003">
    <property type="protein sequence ID" value="TKX32839.1"/>
    <property type="molecule type" value="Genomic_DNA"/>
</dbReference>
<dbReference type="InterPro" id="IPR016039">
    <property type="entry name" value="Thiolase-like"/>
</dbReference>
<dbReference type="RefSeq" id="WP_137621869.1">
    <property type="nucleotide sequence ID" value="NZ_NXMA01000003.1"/>
</dbReference>
<name>A0A4U7BM94_9BACT</name>